<dbReference type="InterPro" id="IPR024079">
    <property type="entry name" value="MetalloPept_cat_dom_sf"/>
</dbReference>
<reference evidence="1" key="1">
    <citation type="submission" date="2023-06" db="EMBL/GenBank/DDBJ databases">
        <authorList>
            <person name="Zhang S."/>
        </authorList>
    </citation>
    <scope>NUCLEOTIDE SEQUENCE</scope>
    <source>
        <strain evidence="1">SG2303</strain>
    </source>
</reference>
<evidence type="ECO:0000313" key="2">
    <source>
        <dbReference type="Proteomes" id="UP001168540"/>
    </source>
</evidence>
<organism evidence="1 2">
    <name type="scientific">Crenobacter oryzisoli</name>
    <dbReference type="NCBI Taxonomy" id="3056844"/>
    <lineage>
        <taxon>Bacteria</taxon>
        <taxon>Pseudomonadati</taxon>
        <taxon>Pseudomonadota</taxon>
        <taxon>Betaproteobacteria</taxon>
        <taxon>Neisseriales</taxon>
        <taxon>Neisseriaceae</taxon>
        <taxon>Crenobacter</taxon>
    </lineage>
</organism>
<keyword evidence="2" id="KW-1185">Reference proteome</keyword>
<dbReference type="Gene3D" id="3.40.390.10">
    <property type="entry name" value="Collagenase (Catalytic Domain)"/>
    <property type="match status" value="1"/>
</dbReference>
<dbReference type="InterPro" id="IPR010384">
    <property type="entry name" value="MtfA_fam"/>
</dbReference>
<dbReference type="RefSeq" id="WP_289831524.1">
    <property type="nucleotide sequence ID" value="NZ_JAUEDK010000045.1"/>
</dbReference>
<dbReference type="PANTHER" id="PTHR30164">
    <property type="entry name" value="MTFA PEPTIDASE"/>
    <property type="match status" value="1"/>
</dbReference>
<dbReference type="Proteomes" id="UP001168540">
    <property type="component" value="Unassembled WGS sequence"/>
</dbReference>
<comment type="caution">
    <text evidence="1">The sequence shown here is derived from an EMBL/GenBank/DDBJ whole genome shotgun (WGS) entry which is preliminary data.</text>
</comment>
<gene>
    <name evidence="1" type="ORF">QU481_18750</name>
</gene>
<dbReference type="PANTHER" id="PTHR30164:SF2">
    <property type="entry name" value="PROTEIN MTFA"/>
    <property type="match status" value="1"/>
</dbReference>
<dbReference type="EMBL" id="JAUEDK010000045">
    <property type="protein sequence ID" value="MDN0076888.1"/>
    <property type="molecule type" value="Genomic_DNA"/>
</dbReference>
<dbReference type="Pfam" id="PF06167">
    <property type="entry name" value="Peptidase_M90"/>
    <property type="match status" value="1"/>
</dbReference>
<proteinExistence type="predicted"/>
<dbReference type="InterPro" id="IPR042252">
    <property type="entry name" value="MtfA_N"/>
</dbReference>
<accession>A0ABT7XSX7</accession>
<evidence type="ECO:0000313" key="1">
    <source>
        <dbReference type="EMBL" id="MDN0076888.1"/>
    </source>
</evidence>
<protein>
    <submittedName>
        <fullName evidence="1">Zinc-dependent peptidase</fullName>
    </submittedName>
</protein>
<name>A0ABT7XSX7_9NEIS</name>
<dbReference type="SUPFAM" id="SSF55486">
    <property type="entry name" value="Metalloproteases ('zincins'), catalytic domain"/>
    <property type="match status" value="1"/>
</dbReference>
<sequence>MIFDWFGKAKRREQAQEQALRLGEIGRGLPLLHGLTDDEWQRLAGLAVGFLHDKSLLPINGMLVEQEAALVALQAVLPVLNLGEEALAGWQEVILYPDAFVTRDLWFDYAGLAHEGEQVLIGQARQDGPLVLSLPAVADSPELDGWNVVIHEIAHKLDMLNGAPNGYPPLHKGMSREQWASDWGRAYDTFCRDLDTSPDGESEQWPWLDPYAGEHPAEFFAVLSEAFFETPHWLQCDLPELYRHLAAFYRQDPVKRLPEPGESLGPSATGEGAG</sequence>
<dbReference type="CDD" id="cd20169">
    <property type="entry name" value="Peptidase_M90_mtfA"/>
    <property type="match status" value="1"/>
</dbReference>
<dbReference type="Gene3D" id="1.10.472.150">
    <property type="entry name" value="Glucose-regulated metallo-peptidase M90, N-terminal domain"/>
    <property type="match status" value="1"/>
</dbReference>